<dbReference type="Proteomes" id="UP001595867">
    <property type="component" value="Unassembled WGS sequence"/>
</dbReference>
<feature type="transmembrane region" description="Helical" evidence="2">
    <location>
        <begin position="276"/>
        <end position="296"/>
    </location>
</feature>
<feature type="transmembrane region" description="Helical" evidence="2">
    <location>
        <begin position="303"/>
        <end position="321"/>
    </location>
</feature>
<sequence length="394" mass="41300">MADDEPRTGELDTDPGADEKPDEPEVAEEPESAEEPETGETSVKQFRRFATAVCVVGMLVQLLLTAYYLGMGHKAAPHDLPVGLVAGTDQRESITAMLEENGAFEVADYASADLLTTAIKRREVYGGVDVTGDEPVLYVAGAAGTSAASLLRTTYNNVMQQQKAKQVTTMAQAGDSVGITVAQALIATPRVTDVVPLPADDVNGVSLGFLTQALSLGGTIASMGLGRLIPRTRRSWRRGVAHLATLVLYAVGSAAVVLWSMSWFGVGEGADRVEMLWIFSLISLAVTGSTAGAVALVGPAGALVGAFYFTIGTVISGASILPEFLPTFGRELGEHLPTGAGVQAVRDNLYFPDAPIGGHLTVLVLYAAIGCLIVLITNILPNRTDRTSEVDLGL</sequence>
<feature type="compositionally biased region" description="Basic and acidic residues" evidence="1">
    <location>
        <begin position="1"/>
        <end position="10"/>
    </location>
</feature>
<feature type="transmembrane region" description="Helical" evidence="2">
    <location>
        <begin position="240"/>
        <end position="264"/>
    </location>
</feature>
<comment type="caution">
    <text evidence="3">The sequence shown here is derived from an EMBL/GenBank/DDBJ whole genome shotgun (WGS) entry which is preliminary data.</text>
</comment>
<keyword evidence="2" id="KW-1133">Transmembrane helix</keyword>
<protein>
    <recommendedName>
        <fullName evidence="5">Integral membrane protein</fullName>
    </recommendedName>
</protein>
<accession>A0ABV8IQE6</accession>
<feature type="transmembrane region" description="Helical" evidence="2">
    <location>
        <begin position="356"/>
        <end position="380"/>
    </location>
</feature>
<name>A0ABV8IQE6_9ACTN</name>
<evidence type="ECO:0000256" key="1">
    <source>
        <dbReference type="SAM" id="MobiDB-lite"/>
    </source>
</evidence>
<keyword evidence="2" id="KW-0812">Transmembrane</keyword>
<feature type="transmembrane region" description="Helical" evidence="2">
    <location>
        <begin position="49"/>
        <end position="70"/>
    </location>
</feature>
<organism evidence="3 4">
    <name type="scientific">Actinoplanes subglobosus</name>
    <dbReference type="NCBI Taxonomy" id="1547892"/>
    <lineage>
        <taxon>Bacteria</taxon>
        <taxon>Bacillati</taxon>
        <taxon>Actinomycetota</taxon>
        <taxon>Actinomycetes</taxon>
        <taxon>Micromonosporales</taxon>
        <taxon>Micromonosporaceae</taxon>
        <taxon>Actinoplanes</taxon>
    </lineage>
</organism>
<dbReference type="EMBL" id="JBHSBL010000005">
    <property type="protein sequence ID" value="MFC4064035.1"/>
    <property type="molecule type" value="Genomic_DNA"/>
</dbReference>
<proteinExistence type="predicted"/>
<keyword evidence="4" id="KW-1185">Reference proteome</keyword>
<keyword evidence="2" id="KW-0472">Membrane</keyword>
<feature type="region of interest" description="Disordered" evidence="1">
    <location>
        <begin position="1"/>
        <end position="42"/>
    </location>
</feature>
<evidence type="ECO:0000313" key="3">
    <source>
        <dbReference type="EMBL" id="MFC4064035.1"/>
    </source>
</evidence>
<evidence type="ECO:0000313" key="4">
    <source>
        <dbReference type="Proteomes" id="UP001595867"/>
    </source>
</evidence>
<gene>
    <name evidence="3" type="ORF">ACFO0C_03780</name>
</gene>
<reference evidence="4" key="1">
    <citation type="journal article" date="2019" name="Int. J. Syst. Evol. Microbiol.">
        <title>The Global Catalogue of Microorganisms (GCM) 10K type strain sequencing project: providing services to taxonomists for standard genome sequencing and annotation.</title>
        <authorList>
            <consortium name="The Broad Institute Genomics Platform"/>
            <consortium name="The Broad Institute Genome Sequencing Center for Infectious Disease"/>
            <person name="Wu L."/>
            <person name="Ma J."/>
        </authorList>
    </citation>
    <scope>NUCLEOTIDE SEQUENCE [LARGE SCALE GENOMIC DNA]</scope>
    <source>
        <strain evidence="4">TBRC 5832</strain>
    </source>
</reference>
<feature type="transmembrane region" description="Helical" evidence="2">
    <location>
        <begin position="207"/>
        <end position="228"/>
    </location>
</feature>
<feature type="compositionally biased region" description="Acidic residues" evidence="1">
    <location>
        <begin position="11"/>
        <end position="38"/>
    </location>
</feature>
<evidence type="ECO:0008006" key="5">
    <source>
        <dbReference type="Google" id="ProtNLM"/>
    </source>
</evidence>
<dbReference type="RefSeq" id="WP_378065074.1">
    <property type="nucleotide sequence ID" value="NZ_JBHSBL010000005.1"/>
</dbReference>
<evidence type="ECO:0000256" key="2">
    <source>
        <dbReference type="SAM" id="Phobius"/>
    </source>
</evidence>